<keyword evidence="1" id="KW-0732">Signal</keyword>
<dbReference type="EMBL" id="UINC01195586">
    <property type="protein sequence ID" value="SVE12215.1"/>
    <property type="molecule type" value="Genomic_DNA"/>
</dbReference>
<dbReference type="AlphaFoldDB" id="A0A383AYC2"/>
<sequence>NGMIPDRDDSFDWRGYLPGNTSKTLWTDYIDFESLPQVLNPPGGFYQNCNASPFLATGNENDVFPSEVPSSSGIETHQTNRSLRAIELYGKDTSITRDDFYRYKYDIQYSKESVMAYAVERFVSETRSDDKYIMEVVGLLKNWDLKADADSRAAALAIMIFPLTFKFDDYMHDHDVINERLQNAITNLRKYFGRVDVRLGEVQRLIRGDTDLPLAGGPGVLRAVYAPWNDGKMVASAGDCYFQIVEWDP</sequence>
<evidence type="ECO:0000256" key="1">
    <source>
        <dbReference type="ARBA" id="ARBA00022729"/>
    </source>
</evidence>
<dbReference type="GO" id="GO:0017000">
    <property type="term" value="P:antibiotic biosynthetic process"/>
    <property type="evidence" value="ECO:0007669"/>
    <property type="project" value="InterPro"/>
</dbReference>
<protein>
    <submittedName>
        <fullName evidence="2">Uncharacterized protein</fullName>
    </submittedName>
</protein>
<evidence type="ECO:0000313" key="2">
    <source>
        <dbReference type="EMBL" id="SVE12215.1"/>
    </source>
</evidence>
<reference evidence="2" key="1">
    <citation type="submission" date="2018-05" db="EMBL/GenBank/DDBJ databases">
        <authorList>
            <person name="Lanie J.A."/>
            <person name="Ng W.-L."/>
            <person name="Kazmierczak K.M."/>
            <person name="Andrzejewski T.M."/>
            <person name="Davidsen T.M."/>
            <person name="Wayne K.J."/>
            <person name="Tettelin H."/>
            <person name="Glass J.I."/>
            <person name="Rusch D."/>
            <person name="Podicherti R."/>
            <person name="Tsui H.-C.T."/>
            <person name="Winkler M.E."/>
        </authorList>
    </citation>
    <scope>NUCLEOTIDE SEQUENCE</scope>
</reference>
<dbReference type="InterPro" id="IPR029055">
    <property type="entry name" value="Ntn_hydrolases_N"/>
</dbReference>
<dbReference type="PANTHER" id="PTHR34218:SF3">
    <property type="entry name" value="ACYL-HOMOSERINE LACTONE ACYLASE PVDQ"/>
    <property type="match status" value="1"/>
</dbReference>
<accession>A0A383AYC2</accession>
<dbReference type="SUPFAM" id="SSF56235">
    <property type="entry name" value="N-terminal nucleophile aminohydrolases (Ntn hydrolases)"/>
    <property type="match status" value="1"/>
</dbReference>
<dbReference type="Gene3D" id="1.10.1400.10">
    <property type="match status" value="1"/>
</dbReference>
<dbReference type="InterPro" id="IPR043147">
    <property type="entry name" value="Penicillin_amidase_A-knob"/>
</dbReference>
<organism evidence="2">
    <name type="scientific">marine metagenome</name>
    <dbReference type="NCBI Taxonomy" id="408172"/>
    <lineage>
        <taxon>unclassified sequences</taxon>
        <taxon>metagenomes</taxon>
        <taxon>ecological metagenomes</taxon>
    </lineage>
</organism>
<feature type="non-terminal residue" evidence="2">
    <location>
        <position position="249"/>
    </location>
</feature>
<name>A0A383AYC2_9ZZZZ</name>
<dbReference type="InterPro" id="IPR002692">
    <property type="entry name" value="S45"/>
</dbReference>
<proteinExistence type="predicted"/>
<dbReference type="GO" id="GO:0016787">
    <property type="term" value="F:hydrolase activity"/>
    <property type="evidence" value="ECO:0007669"/>
    <property type="project" value="InterPro"/>
</dbReference>
<feature type="non-terminal residue" evidence="2">
    <location>
        <position position="1"/>
    </location>
</feature>
<dbReference type="PANTHER" id="PTHR34218">
    <property type="entry name" value="PEPTIDASE S45 PENICILLIN AMIDASE"/>
    <property type="match status" value="1"/>
</dbReference>
<dbReference type="Gene3D" id="3.60.20.10">
    <property type="entry name" value="Glutamine Phosphoribosylpyrophosphate, subunit 1, domain 1"/>
    <property type="match status" value="1"/>
</dbReference>
<gene>
    <name evidence="2" type="ORF">METZ01_LOCUS465069</name>
</gene>
<dbReference type="Pfam" id="PF01804">
    <property type="entry name" value="Penicil_amidase"/>
    <property type="match status" value="1"/>
</dbReference>